<keyword evidence="6" id="KW-0539">Nucleus</keyword>
<dbReference type="Pfam" id="PF05699">
    <property type="entry name" value="Dimer_Tnp_hAT"/>
    <property type="match status" value="1"/>
</dbReference>
<feature type="compositionally biased region" description="Basic residues" evidence="8">
    <location>
        <begin position="132"/>
        <end position="141"/>
    </location>
</feature>
<dbReference type="InterPro" id="IPR012337">
    <property type="entry name" value="RNaseH-like_sf"/>
</dbReference>
<name>A0A8X7VA92_BRACI</name>
<feature type="region of interest" description="Disordered" evidence="8">
    <location>
        <begin position="121"/>
        <end position="141"/>
    </location>
</feature>
<evidence type="ECO:0000256" key="7">
    <source>
        <dbReference type="PROSITE-ProRule" id="PRU00027"/>
    </source>
</evidence>
<dbReference type="InterPro" id="IPR003656">
    <property type="entry name" value="Znf_BED"/>
</dbReference>
<dbReference type="GO" id="GO:0046983">
    <property type="term" value="F:protein dimerization activity"/>
    <property type="evidence" value="ECO:0007669"/>
    <property type="project" value="InterPro"/>
</dbReference>
<dbReference type="EMBL" id="JAAMPC010000006">
    <property type="protein sequence ID" value="KAG2306576.1"/>
    <property type="molecule type" value="Genomic_DNA"/>
</dbReference>
<evidence type="ECO:0000256" key="6">
    <source>
        <dbReference type="ARBA" id="ARBA00023242"/>
    </source>
</evidence>
<keyword evidence="4" id="KW-0862">Zinc</keyword>
<keyword evidence="11" id="KW-1185">Reference proteome</keyword>
<dbReference type="Proteomes" id="UP000886595">
    <property type="component" value="Unassembled WGS sequence"/>
</dbReference>
<dbReference type="Pfam" id="PF04937">
    <property type="entry name" value="DUF659"/>
    <property type="match status" value="1"/>
</dbReference>
<organism evidence="10 11">
    <name type="scientific">Brassica carinata</name>
    <name type="common">Ethiopian mustard</name>
    <name type="synonym">Abyssinian cabbage</name>
    <dbReference type="NCBI Taxonomy" id="52824"/>
    <lineage>
        <taxon>Eukaryota</taxon>
        <taxon>Viridiplantae</taxon>
        <taxon>Streptophyta</taxon>
        <taxon>Embryophyta</taxon>
        <taxon>Tracheophyta</taxon>
        <taxon>Spermatophyta</taxon>
        <taxon>Magnoliopsida</taxon>
        <taxon>eudicotyledons</taxon>
        <taxon>Gunneridae</taxon>
        <taxon>Pentapetalae</taxon>
        <taxon>rosids</taxon>
        <taxon>malvids</taxon>
        <taxon>Brassicales</taxon>
        <taxon>Brassicaceae</taxon>
        <taxon>Brassiceae</taxon>
        <taxon>Brassica</taxon>
    </lineage>
</organism>
<dbReference type="AlphaFoldDB" id="A0A8X7VA92"/>
<comment type="caution">
    <text evidence="10">The sequence shown here is derived from an EMBL/GenBank/DDBJ whole genome shotgun (WGS) entry which is preliminary data.</text>
</comment>
<evidence type="ECO:0000256" key="8">
    <source>
        <dbReference type="SAM" id="MobiDB-lite"/>
    </source>
</evidence>
<dbReference type="InterPro" id="IPR007021">
    <property type="entry name" value="DUF659"/>
</dbReference>
<accession>A0A8X7VA92</accession>
<dbReference type="GO" id="GO:0008270">
    <property type="term" value="F:zinc ion binding"/>
    <property type="evidence" value="ECO:0007669"/>
    <property type="project" value="UniProtKB-KW"/>
</dbReference>
<feature type="domain" description="BED-type" evidence="9">
    <location>
        <begin position="13"/>
        <end position="71"/>
    </location>
</feature>
<protein>
    <recommendedName>
        <fullName evidence="9">BED-type domain-containing protein</fullName>
    </recommendedName>
</protein>
<evidence type="ECO:0000259" key="9">
    <source>
        <dbReference type="PROSITE" id="PS50808"/>
    </source>
</evidence>
<sequence>MDSDLEPVALTPQKQDSAWKHCEVYKYGDRVQMRCLYCKKMFKGGGITRVKEHLAGKKGQGTICDQVPEEVRLYLQQCIDGTVRRQRKRRRSSAEPLPIAYFPPETTQVVEGSDVNNGEVVAAGGGQSSGRTKQRTYRSRKNAAFERSEMANVEDLIGGDMDNLIPVAISSVKNIVSKDREKTVHMAVGRFLFDIGAEFDAVRSVNFQPLIDAIVSGGFGVSLPANEDLRGWILKSCVEEVKKDIDECRPLWKKTGCSVLVQEMNSDKGRKVLNFLVHCPEKVVFLRSVDASDYDDDKLCELLKEVVEEIGDTNVVQVITKCEDHYVSAGKKLMNAYPSLYWVPCAAHCVDKMLEEFGKIDWIREIIEQARTVTRIIYNHIGVLNLMKKFTYGNDILQPAFTTYSTNFATMARIAELKPHLQAMVTSSEWNDCSYSKEAGGLAMTETINDESFWKALTLANNITVPLLRVLRIVCSARRPGMGYVYAAVYRAKEAVKTHLVHRVDYLIYWKIIDKWWLQQQRLPLHAAGFYLNPKFFYNIGEEMRSEIHLAVVDCIEKLVPEDNIQDIIAKDINSYKNAVGIFGRNLAIRARDTMLPAEWWSTYGESCLNLSRFAIRLLSQTCSSLVGSGRVLAPMEKVYETKNSIERQRLSDLVFVQYNMRLRRLGVESGDDNVDPLSHSNMELLEDWVSRNQVCIEGNGSSDWKSLESIKRTEVVAAVIIDETEDLGTGFDDGEIFKGEKEVSDEGYFTNISEKLFT</sequence>
<dbReference type="PROSITE" id="PS50808">
    <property type="entry name" value="ZF_BED"/>
    <property type="match status" value="1"/>
</dbReference>
<evidence type="ECO:0000256" key="3">
    <source>
        <dbReference type="ARBA" id="ARBA00022771"/>
    </source>
</evidence>
<evidence type="ECO:0000313" key="10">
    <source>
        <dbReference type="EMBL" id="KAG2306576.1"/>
    </source>
</evidence>
<evidence type="ECO:0000256" key="4">
    <source>
        <dbReference type="ARBA" id="ARBA00022833"/>
    </source>
</evidence>
<evidence type="ECO:0000256" key="5">
    <source>
        <dbReference type="ARBA" id="ARBA00023125"/>
    </source>
</evidence>
<keyword evidence="5" id="KW-0238">DNA-binding</keyword>
<evidence type="ECO:0000256" key="1">
    <source>
        <dbReference type="ARBA" id="ARBA00004123"/>
    </source>
</evidence>
<dbReference type="GO" id="GO:0005634">
    <property type="term" value="C:nucleus"/>
    <property type="evidence" value="ECO:0007669"/>
    <property type="project" value="UniProtKB-SubCell"/>
</dbReference>
<dbReference type="PANTHER" id="PTHR32166:SF120">
    <property type="entry name" value="HAT TRANSPOSON SUPERFAMILY"/>
    <property type="match status" value="1"/>
</dbReference>
<dbReference type="InterPro" id="IPR008906">
    <property type="entry name" value="HATC_C_dom"/>
</dbReference>
<gene>
    <name evidence="10" type="ORF">Bca52824_026324</name>
</gene>
<evidence type="ECO:0000313" key="11">
    <source>
        <dbReference type="Proteomes" id="UP000886595"/>
    </source>
</evidence>
<evidence type="ECO:0000256" key="2">
    <source>
        <dbReference type="ARBA" id="ARBA00022723"/>
    </source>
</evidence>
<dbReference type="GO" id="GO:0003677">
    <property type="term" value="F:DNA binding"/>
    <property type="evidence" value="ECO:0007669"/>
    <property type="project" value="UniProtKB-KW"/>
</dbReference>
<dbReference type="PANTHER" id="PTHR32166">
    <property type="entry name" value="OSJNBA0013A04.12 PROTEIN"/>
    <property type="match status" value="1"/>
</dbReference>
<keyword evidence="3 7" id="KW-0863">Zinc-finger</keyword>
<proteinExistence type="predicted"/>
<dbReference type="SUPFAM" id="SSF53098">
    <property type="entry name" value="Ribonuclease H-like"/>
    <property type="match status" value="1"/>
</dbReference>
<reference evidence="10 11" key="1">
    <citation type="submission" date="2020-02" db="EMBL/GenBank/DDBJ databases">
        <authorList>
            <person name="Ma Q."/>
            <person name="Huang Y."/>
            <person name="Song X."/>
            <person name="Pei D."/>
        </authorList>
    </citation>
    <scope>NUCLEOTIDE SEQUENCE [LARGE SCALE GENOMIC DNA]</scope>
    <source>
        <strain evidence="10">Sxm20200214</strain>
        <tissue evidence="10">Leaf</tissue>
    </source>
</reference>
<dbReference type="OrthoDB" id="645489at2759"/>
<keyword evidence="2" id="KW-0479">Metal-binding</keyword>
<comment type="subcellular location">
    <subcellularLocation>
        <location evidence="1">Nucleus</location>
    </subcellularLocation>
</comment>